<dbReference type="RefSeq" id="WP_168719116.1">
    <property type="nucleotide sequence ID" value="NZ_CP042909.1"/>
</dbReference>
<keyword evidence="22" id="KW-1185">Reference proteome</keyword>
<dbReference type="PROSITE" id="PS51387">
    <property type="entry name" value="FAD_PCMH"/>
    <property type="match status" value="1"/>
</dbReference>
<keyword evidence="9 19" id="KW-0285">Flavoprotein</keyword>
<dbReference type="SUPFAM" id="SSF56176">
    <property type="entry name" value="FAD-binding/transporter-associated domain-like"/>
    <property type="match status" value="1"/>
</dbReference>
<evidence type="ECO:0000256" key="10">
    <source>
        <dbReference type="ARBA" id="ARBA00022827"/>
    </source>
</evidence>
<accession>A0A6H1WRI9</accession>
<feature type="active site" evidence="19">
    <location>
        <position position="290"/>
    </location>
</feature>
<dbReference type="EC" id="1.3.1.98" evidence="5 19"/>
<evidence type="ECO:0000256" key="17">
    <source>
        <dbReference type="ARBA" id="ARBA00031026"/>
    </source>
</evidence>
<dbReference type="InterPro" id="IPR036635">
    <property type="entry name" value="MurB_C_sf"/>
</dbReference>
<dbReference type="GO" id="GO:0008762">
    <property type="term" value="F:UDP-N-acetylmuramate dehydrogenase activity"/>
    <property type="evidence" value="ECO:0007669"/>
    <property type="project" value="UniProtKB-UniRule"/>
</dbReference>
<feature type="active site" evidence="19">
    <location>
        <position position="171"/>
    </location>
</feature>
<evidence type="ECO:0000256" key="6">
    <source>
        <dbReference type="ARBA" id="ARBA00015188"/>
    </source>
</evidence>
<keyword evidence="8 19" id="KW-0132">Cell division</keyword>
<dbReference type="SUPFAM" id="SSF56194">
    <property type="entry name" value="Uridine diphospho-N-Acetylenolpyruvylglucosamine reductase, MurB, C-terminal domain"/>
    <property type="match status" value="1"/>
</dbReference>
<evidence type="ECO:0000256" key="9">
    <source>
        <dbReference type="ARBA" id="ARBA00022630"/>
    </source>
</evidence>
<dbReference type="InterPro" id="IPR003170">
    <property type="entry name" value="MurB"/>
</dbReference>
<evidence type="ECO:0000256" key="12">
    <source>
        <dbReference type="ARBA" id="ARBA00022960"/>
    </source>
</evidence>
<comment type="catalytic activity">
    <reaction evidence="18 19">
        <text>UDP-N-acetyl-alpha-D-muramate + NADP(+) = UDP-N-acetyl-3-O-(1-carboxyvinyl)-alpha-D-glucosamine + NADPH + H(+)</text>
        <dbReference type="Rhea" id="RHEA:12248"/>
        <dbReference type="ChEBI" id="CHEBI:15378"/>
        <dbReference type="ChEBI" id="CHEBI:57783"/>
        <dbReference type="ChEBI" id="CHEBI:58349"/>
        <dbReference type="ChEBI" id="CHEBI:68483"/>
        <dbReference type="ChEBI" id="CHEBI:70757"/>
        <dbReference type="EC" id="1.3.1.98"/>
    </reaction>
</comment>
<evidence type="ECO:0000256" key="3">
    <source>
        <dbReference type="ARBA" id="ARBA00004496"/>
    </source>
</evidence>
<evidence type="ECO:0000256" key="1">
    <source>
        <dbReference type="ARBA" id="ARBA00001974"/>
    </source>
</evidence>
<dbReference type="GO" id="GO:0005829">
    <property type="term" value="C:cytosol"/>
    <property type="evidence" value="ECO:0007669"/>
    <property type="project" value="TreeGrafter"/>
</dbReference>
<feature type="active site" description="Proton donor" evidence="19">
    <location>
        <position position="219"/>
    </location>
</feature>
<evidence type="ECO:0000256" key="19">
    <source>
        <dbReference type="HAMAP-Rule" id="MF_00037"/>
    </source>
</evidence>
<dbReference type="InterPro" id="IPR016167">
    <property type="entry name" value="FAD-bd_PCMH_sub1"/>
</dbReference>
<keyword evidence="16 19" id="KW-0961">Cell wall biogenesis/degradation</keyword>
<evidence type="ECO:0000256" key="13">
    <source>
        <dbReference type="ARBA" id="ARBA00022984"/>
    </source>
</evidence>
<evidence type="ECO:0000256" key="14">
    <source>
        <dbReference type="ARBA" id="ARBA00023002"/>
    </source>
</evidence>
<dbReference type="NCBIfam" id="TIGR00179">
    <property type="entry name" value="murB"/>
    <property type="match status" value="1"/>
</dbReference>
<comment type="cofactor">
    <cofactor evidence="1 19">
        <name>FAD</name>
        <dbReference type="ChEBI" id="CHEBI:57692"/>
    </cofactor>
</comment>
<dbReference type="Gene3D" id="3.30.43.10">
    <property type="entry name" value="Uridine Diphospho-n-acetylenolpyruvylglucosamine Reductase, domain 2"/>
    <property type="match status" value="1"/>
</dbReference>
<keyword evidence="12 19" id="KW-0133">Cell shape</keyword>
<protein>
    <recommendedName>
        <fullName evidence="6 19">UDP-N-acetylenolpyruvoylglucosamine reductase</fullName>
        <ecNumber evidence="5 19">1.3.1.98</ecNumber>
    </recommendedName>
    <alternativeName>
        <fullName evidence="17 19">UDP-N-acetylmuramate dehydrogenase</fullName>
    </alternativeName>
</protein>
<dbReference type="GO" id="GO:0071949">
    <property type="term" value="F:FAD binding"/>
    <property type="evidence" value="ECO:0007669"/>
    <property type="project" value="InterPro"/>
</dbReference>
<comment type="subcellular location">
    <subcellularLocation>
        <location evidence="3 19">Cytoplasm</location>
    </subcellularLocation>
</comment>
<dbReference type="UniPathway" id="UPA00219"/>
<keyword evidence="15 19" id="KW-0131">Cell cycle</keyword>
<keyword evidence="14 19" id="KW-0560">Oxidoreductase</keyword>
<dbReference type="Pfam" id="PF02873">
    <property type="entry name" value="MurB_C"/>
    <property type="match status" value="1"/>
</dbReference>
<comment type="function">
    <text evidence="2 19">Cell wall formation.</text>
</comment>
<dbReference type="Pfam" id="PF01565">
    <property type="entry name" value="FAD_binding_4"/>
    <property type="match status" value="1"/>
</dbReference>
<dbReference type="NCBIfam" id="NF010480">
    <property type="entry name" value="PRK13905.1"/>
    <property type="match status" value="1"/>
</dbReference>
<evidence type="ECO:0000256" key="8">
    <source>
        <dbReference type="ARBA" id="ARBA00022618"/>
    </source>
</evidence>
<organism evidence="21 22">
    <name type="scientific">Thermosulfurimonas marina</name>
    <dbReference type="NCBI Taxonomy" id="2047767"/>
    <lineage>
        <taxon>Bacteria</taxon>
        <taxon>Pseudomonadati</taxon>
        <taxon>Thermodesulfobacteriota</taxon>
        <taxon>Thermodesulfobacteria</taxon>
        <taxon>Thermodesulfobacteriales</taxon>
        <taxon>Thermodesulfobacteriaceae</taxon>
        <taxon>Thermosulfurimonas</taxon>
    </lineage>
</organism>
<evidence type="ECO:0000256" key="11">
    <source>
        <dbReference type="ARBA" id="ARBA00022857"/>
    </source>
</evidence>
<name>A0A6H1WRI9_9BACT</name>
<dbReference type="Proteomes" id="UP000501253">
    <property type="component" value="Chromosome"/>
</dbReference>
<dbReference type="GO" id="GO:0008360">
    <property type="term" value="P:regulation of cell shape"/>
    <property type="evidence" value="ECO:0007669"/>
    <property type="project" value="UniProtKB-KW"/>
</dbReference>
<dbReference type="EMBL" id="CP042909">
    <property type="protein sequence ID" value="QJA05756.1"/>
    <property type="molecule type" value="Genomic_DNA"/>
</dbReference>
<dbReference type="Gene3D" id="3.30.465.10">
    <property type="match status" value="1"/>
</dbReference>
<dbReference type="InterPro" id="IPR036318">
    <property type="entry name" value="FAD-bd_PCMH-like_sf"/>
</dbReference>
<dbReference type="HAMAP" id="MF_00037">
    <property type="entry name" value="MurB"/>
    <property type="match status" value="1"/>
</dbReference>
<evidence type="ECO:0000259" key="20">
    <source>
        <dbReference type="PROSITE" id="PS51387"/>
    </source>
</evidence>
<keyword evidence="13 19" id="KW-0573">Peptidoglycan synthesis</keyword>
<dbReference type="InterPro" id="IPR016169">
    <property type="entry name" value="FAD-bd_PCMH_sub2"/>
</dbReference>
<evidence type="ECO:0000256" key="2">
    <source>
        <dbReference type="ARBA" id="ARBA00003921"/>
    </source>
</evidence>
<evidence type="ECO:0000256" key="4">
    <source>
        <dbReference type="ARBA" id="ARBA00004752"/>
    </source>
</evidence>
<reference evidence="21 22" key="1">
    <citation type="submission" date="2019-08" db="EMBL/GenBank/DDBJ databases">
        <title>Complete genome sequence of Thermosulfurimonas marina SU872T, an anaerobic thermophilic chemolithoautotrophic bacterium isolated from a shallow marine hydrothermal vent.</title>
        <authorList>
            <person name="Allioux M."/>
            <person name="Jebbar M."/>
            <person name="Slobodkina G."/>
            <person name="Slobodkin A."/>
            <person name="Moalic Y."/>
            <person name="Frolova A."/>
            <person name="Shao Z."/>
            <person name="Alain K."/>
        </authorList>
    </citation>
    <scope>NUCLEOTIDE SEQUENCE [LARGE SCALE GENOMIC DNA]</scope>
    <source>
        <strain evidence="21 22">SU872</strain>
    </source>
</reference>
<evidence type="ECO:0000313" key="22">
    <source>
        <dbReference type="Proteomes" id="UP000501253"/>
    </source>
</evidence>
<dbReference type="GO" id="GO:0009252">
    <property type="term" value="P:peptidoglycan biosynthetic process"/>
    <property type="evidence" value="ECO:0007669"/>
    <property type="project" value="UniProtKB-UniRule"/>
</dbReference>
<evidence type="ECO:0000256" key="18">
    <source>
        <dbReference type="ARBA" id="ARBA00048914"/>
    </source>
</evidence>
<dbReference type="KEGG" id="tmai:FVE67_02615"/>
<feature type="domain" description="FAD-binding PCMH-type" evidence="20">
    <location>
        <begin position="28"/>
        <end position="190"/>
    </location>
</feature>
<dbReference type="GO" id="GO:0051301">
    <property type="term" value="P:cell division"/>
    <property type="evidence" value="ECO:0007669"/>
    <property type="project" value="UniProtKB-KW"/>
</dbReference>
<keyword evidence="7 19" id="KW-0963">Cytoplasm</keyword>
<dbReference type="InterPro" id="IPR006094">
    <property type="entry name" value="Oxid_FAD_bind_N"/>
</dbReference>
<comment type="similarity">
    <text evidence="19">Belongs to the MurB family.</text>
</comment>
<keyword evidence="10 19" id="KW-0274">FAD</keyword>
<evidence type="ECO:0000256" key="16">
    <source>
        <dbReference type="ARBA" id="ARBA00023316"/>
    </source>
</evidence>
<evidence type="ECO:0000313" key="21">
    <source>
        <dbReference type="EMBL" id="QJA05756.1"/>
    </source>
</evidence>
<dbReference type="PANTHER" id="PTHR21071:SF4">
    <property type="entry name" value="UDP-N-ACETYLENOLPYRUVOYLGLUCOSAMINE REDUCTASE"/>
    <property type="match status" value="1"/>
</dbReference>
<dbReference type="GO" id="GO:0071555">
    <property type="term" value="P:cell wall organization"/>
    <property type="evidence" value="ECO:0007669"/>
    <property type="project" value="UniProtKB-KW"/>
</dbReference>
<evidence type="ECO:0000256" key="5">
    <source>
        <dbReference type="ARBA" id="ARBA00012518"/>
    </source>
</evidence>
<dbReference type="Gene3D" id="3.90.78.10">
    <property type="entry name" value="UDP-N-acetylenolpyruvoylglucosamine reductase, C-terminal domain"/>
    <property type="match status" value="1"/>
</dbReference>
<evidence type="ECO:0000256" key="7">
    <source>
        <dbReference type="ARBA" id="ARBA00022490"/>
    </source>
</evidence>
<evidence type="ECO:0000256" key="15">
    <source>
        <dbReference type="ARBA" id="ARBA00023306"/>
    </source>
</evidence>
<gene>
    <name evidence="19 21" type="primary">murB</name>
    <name evidence="21" type="ORF">FVE67_02615</name>
</gene>
<dbReference type="InterPro" id="IPR011601">
    <property type="entry name" value="MurB_C"/>
</dbReference>
<dbReference type="PANTHER" id="PTHR21071">
    <property type="entry name" value="UDP-N-ACETYLENOLPYRUVOYLGLUCOSAMINE REDUCTASE"/>
    <property type="match status" value="1"/>
</dbReference>
<proteinExistence type="inferred from homology"/>
<comment type="pathway">
    <text evidence="4 19">Cell wall biogenesis; peptidoglycan biosynthesis.</text>
</comment>
<dbReference type="AlphaFoldDB" id="A0A6H1WRI9"/>
<sequence length="297" mass="32583">MKALSRDLKKKGLKVRLEEPLWRYTTVRVGGPADLMAYPETLEEVLELWEFSRRQGLRIFWLSGGSKVLFADAGFRGVVVNLRGLKGVVELSSGHLGVMCGTPVAVLTAYGLKRGFSGTEFLAGVPATVGGAIMMNAGAFGEEFGDLVESVTMLTPEGLREYSGKDLFGYRTFRGPSGVVLSARLRLRPRDPEEVRARVRDFLARRRATQPLGRPSFGCAFKNPPEGPAAGELLEAAGLKGFRRGEAMISSKHANFILNLGRARAEDIRALMEEARERVQARFGVELEPEVRIVAET</sequence>
<keyword evidence="11 19" id="KW-0521">NADP</keyword>
<dbReference type="InterPro" id="IPR016166">
    <property type="entry name" value="FAD-bd_PCMH"/>
</dbReference>